<feature type="transmembrane region" description="Helical" evidence="1">
    <location>
        <begin position="343"/>
        <end position="362"/>
    </location>
</feature>
<feature type="transmembrane region" description="Helical" evidence="1">
    <location>
        <begin position="262"/>
        <end position="290"/>
    </location>
</feature>
<feature type="transmembrane region" description="Helical" evidence="1">
    <location>
        <begin position="131"/>
        <end position="155"/>
    </location>
</feature>
<dbReference type="InterPro" id="IPR025291">
    <property type="entry name" value="DUF4153"/>
</dbReference>
<dbReference type="Proteomes" id="UP001139365">
    <property type="component" value="Unassembled WGS sequence"/>
</dbReference>
<gene>
    <name evidence="2" type="ORF">MR241_03685</name>
</gene>
<proteinExistence type="predicted"/>
<feature type="transmembrane region" description="Helical" evidence="1">
    <location>
        <begin position="47"/>
        <end position="68"/>
    </location>
</feature>
<feature type="transmembrane region" description="Helical" evidence="1">
    <location>
        <begin position="402"/>
        <end position="421"/>
    </location>
</feature>
<dbReference type="Pfam" id="PF13687">
    <property type="entry name" value="DUF4153"/>
    <property type="match status" value="1"/>
</dbReference>
<protein>
    <submittedName>
        <fullName evidence="2">DUF4173 domain-containing protein</fullName>
    </submittedName>
</protein>
<keyword evidence="1" id="KW-0812">Transmembrane</keyword>
<feature type="transmembrane region" description="Helical" evidence="1">
    <location>
        <begin position="20"/>
        <end position="40"/>
    </location>
</feature>
<name>A0AAE3FIZ0_9BACT</name>
<accession>A0AAE3FIZ0</accession>
<keyword evidence="1" id="KW-1133">Transmembrane helix</keyword>
<keyword evidence="1" id="KW-0472">Membrane</keyword>
<feature type="transmembrane region" description="Helical" evidence="1">
    <location>
        <begin position="214"/>
        <end position="232"/>
    </location>
</feature>
<organism evidence="2 3">
    <name type="scientific">Candidatus Colimorpha enterica</name>
    <dbReference type="NCBI Taxonomy" id="3083063"/>
    <lineage>
        <taxon>Bacteria</taxon>
        <taxon>Pseudomonadati</taxon>
        <taxon>Bacteroidota</taxon>
        <taxon>Bacteroidia</taxon>
        <taxon>Bacteroidales</taxon>
        <taxon>Candidatus Colimorpha</taxon>
    </lineage>
</organism>
<feature type="transmembrane region" description="Helical" evidence="1">
    <location>
        <begin position="100"/>
        <end position="119"/>
    </location>
</feature>
<reference evidence="2 3" key="1">
    <citation type="submission" date="2022-03" db="EMBL/GenBank/DDBJ databases">
        <title>Metagenome-assembled genomes from swine fecal metagenomes.</title>
        <authorList>
            <person name="Holman D.B."/>
            <person name="Kommadath A."/>
        </authorList>
    </citation>
    <scope>NUCLEOTIDE SEQUENCE [LARGE SCALE GENOMIC DNA]</scope>
    <source>
        <strain evidence="2">SUG147</strain>
    </source>
</reference>
<sequence length="517" mass="56532">MNPDYASPVSAEKKTEYRPFHAAAAIIALVTGYLFIRWFVLPAQALAAFIFAEGFGLLSLAVVISRYVPVRKAPSFPACLLLAADIALPAVYLMAGEKDIFLLVSAFLIFSYPLFYLLAFGSEDGRVGDGLFFDMIKAVFVMPFASFVSVFPALVSPLRGKKAGKPICYVLLGIVIAFVPAAIVTALLTNADPAFSNMISDIIGTVFGNDLSEIILNIWLLIFSIPVSMYLFGMVFSNLEKRCPDVLSGENRKNLISRTAKIPVLVVCSAVVPLLVIYFLFFISQLGYFVSAFGNMVPEGCTAAEYARRGFFELCAVASINLAVTFLATALAKRSSEKPEMPIRVLNSVLSLFTLVLIATAMRKMLLYIGMYGFTPLRVMTSWFMILLALIFILVTVKQIKPAFNAVGISFAAAVVMFAVLCLSDLDARVVQANVWLYQTGQLETCDTNAFSDLSDSAMPYVIPLLSDSDPETAADARNLLEKRLSEMSGRDESWKVYSPGRHSAAEKIRAALDKSK</sequence>
<evidence type="ECO:0000256" key="1">
    <source>
        <dbReference type="SAM" id="Phobius"/>
    </source>
</evidence>
<feature type="transmembrane region" description="Helical" evidence="1">
    <location>
        <begin position="74"/>
        <end position="93"/>
    </location>
</feature>
<dbReference type="AlphaFoldDB" id="A0AAE3FIZ0"/>
<feature type="transmembrane region" description="Helical" evidence="1">
    <location>
        <begin position="167"/>
        <end position="188"/>
    </location>
</feature>
<feature type="transmembrane region" description="Helical" evidence="1">
    <location>
        <begin position="310"/>
        <end position="331"/>
    </location>
</feature>
<evidence type="ECO:0000313" key="2">
    <source>
        <dbReference type="EMBL" id="MCI5755378.1"/>
    </source>
</evidence>
<dbReference type="EMBL" id="JALEMU010000058">
    <property type="protein sequence ID" value="MCI5755378.1"/>
    <property type="molecule type" value="Genomic_DNA"/>
</dbReference>
<comment type="caution">
    <text evidence="2">The sequence shown here is derived from an EMBL/GenBank/DDBJ whole genome shotgun (WGS) entry which is preliminary data.</text>
</comment>
<evidence type="ECO:0000313" key="3">
    <source>
        <dbReference type="Proteomes" id="UP001139365"/>
    </source>
</evidence>
<feature type="transmembrane region" description="Helical" evidence="1">
    <location>
        <begin position="374"/>
        <end position="395"/>
    </location>
</feature>